<evidence type="ECO:0000256" key="1">
    <source>
        <dbReference type="SAM" id="MobiDB-lite"/>
    </source>
</evidence>
<organism evidence="2 3">
    <name type="scientific">Loa loa</name>
    <name type="common">Eye worm</name>
    <name type="synonym">Filaria loa</name>
    <dbReference type="NCBI Taxonomy" id="7209"/>
    <lineage>
        <taxon>Eukaryota</taxon>
        <taxon>Metazoa</taxon>
        <taxon>Ecdysozoa</taxon>
        <taxon>Nematoda</taxon>
        <taxon>Chromadorea</taxon>
        <taxon>Rhabditida</taxon>
        <taxon>Spirurina</taxon>
        <taxon>Spiruromorpha</taxon>
        <taxon>Filarioidea</taxon>
        <taxon>Onchocercidae</taxon>
        <taxon>Loa</taxon>
    </lineage>
</organism>
<proteinExistence type="predicted"/>
<reference evidence="2" key="1">
    <citation type="submission" date="2012-04" db="EMBL/GenBank/DDBJ databases">
        <title>The Genome Sequence of Loa loa.</title>
        <authorList>
            <consortium name="The Broad Institute Genome Sequencing Platform"/>
            <consortium name="Broad Institute Genome Sequencing Center for Infectious Disease"/>
            <person name="Nutman T.B."/>
            <person name="Fink D.L."/>
            <person name="Russ C."/>
            <person name="Young S."/>
            <person name="Zeng Q."/>
            <person name="Gargeya S."/>
            <person name="Alvarado L."/>
            <person name="Berlin A."/>
            <person name="Chapman S.B."/>
            <person name="Chen Z."/>
            <person name="Freedman E."/>
            <person name="Gellesch M."/>
            <person name="Goldberg J."/>
            <person name="Griggs A."/>
            <person name="Gujja S."/>
            <person name="Heilman E.R."/>
            <person name="Heiman D."/>
            <person name="Howarth C."/>
            <person name="Mehta T."/>
            <person name="Neiman D."/>
            <person name="Pearson M."/>
            <person name="Roberts A."/>
            <person name="Saif S."/>
            <person name="Shea T."/>
            <person name="Shenoy N."/>
            <person name="Sisk P."/>
            <person name="Stolte C."/>
            <person name="Sykes S."/>
            <person name="White J."/>
            <person name="Yandava C."/>
            <person name="Haas B."/>
            <person name="Henn M.R."/>
            <person name="Nusbaum C."/>
            <person name="Birren B."/>
        </authorList>
    </citation>
    <scope>NUCLEOTIDE SEQUENCE [LARGE SCALE GENOMIC DNA]</scope>
</reference>
<gene>
    <name evidence="3" type="primary">LOAG_06182</name>
</gene>
<dbReference type="AlphaFoldDB" id="A0A1I7W400"/>
<reference evidence="3" key="2">
    <citation type="submission" date="2016-11" db="UniProtKB">
        <authorList>
            <consortium name="WormBaseParasite"/>
        </authorList>
    </citation>
    <scope>IDENTIFICATION</scope>
</reference>
<sequence length="93" mass="10341">MVISMLKTEANIGRKVDTQDRMNNALTSGDTTDEDNNCLEKPEEILQTNGAASQVLPGPKELTEKKVQMSNGNKDGFTRVIHFRESVHLDIPK</sequence>
<dbReference type="WBParaSite" id="EN70_9409">
    <property type="protein sequence ID" value="EN70_9409"/>
    <property type="gene ID" value="EN70_9409"/>
</dbReference>
<dbReference type="STRING" id="7209.A0A1I7W400"/>
<dbReference type="Proteomes" id="UP000095285">
    <property type="component" value="Unassembled WGS sequence"/>
</dbReference>
<dbReference type="OrthoDB" id="273089at2759"/>
<accession>A0A1I7W400</accession>
<name>A0A1I7W400_LOALO</name>
<feature type="compositionally biased region" description="Polar residues" evidence="1">
    <location>
        <begin position="21"/>
        <end position="30"/>
    </location>
</feature>
<feature type="region of interest" description="Disordered" evidence="1">
    <location>
        <begin position="17"/>
        <end position="37"/>
    </location>
</feature>
<evidence type="ECO:0000313" key="3">
    <source>
        <dbReference type="WBParaSite" id="EN70_9409"/>
    </source>
</evidence>
<keyword evidence="2" id="KW-1185">Reference proteome</keyword>
<protein>
    <submittedName>
        <fullName evidence="3">Uncharacterized protein</fullName>
    </submittedName>
</protein>
<dbReference type="InParanoid" id="A0A1I7W400"/>
<evidence type="ECO:0000313" key="2">
    <source>
        <dbReference type="Proteomes" id="UP000095285"/>
    </source>
</evidence>